<feature type="non-terminal residue" evidence="2">
    <location>
        <position position="1"/>
    </location>
</feature>
<dbReference type="InterPro" id="IPR005515">
    <property type="entry name" value="VOMI"/>
</dbReference>
<organism evidence="2 3">
    <name type="scientific">Nothoprocta pentlandii</name>
    <dbReference type="NCBI Taxonomy" id="2585814"/>
    <lineage>
        <taxon>Eukaryota</taxon>
        <taxon>Metazoa</taxon>
        <taxon>Chordata</taxon>
        <taxon>Craniata</taxon>
        <taxon>Vertebrata</taxon>
        <taxon>Euteleostomi</taxon>
        <taxon>Archelosauria</taxon>
        <taxon>Archosauria</taxon>
        <taxon>Dinosauria</taxon>
        <taxon>Saurischia</taxon>
        <taxon>Theropoda</taxon>
        <taxon>Coelurosauria</taxon>
        <taxon>Aves</taxon>
        <taxon>Palaeognathae</taxon>
        <taxon>Tinamiformes</taxon>
        <taxon>Tinamidae</taxon>
        <taxon>Nothoprocta</taxon>
    </lineage>
</organism>
<comment type="caution">
    <text evidence="2">The sequence shown here is derived from an EMBL/GenBank/DDBJ whole genome shotgun (WGS) entry which is preliminary data.</text>
</comment>
<dbReference type="AlphaFoldDB" id="A0A7K7A5Y1"/>
<dbReference type="Proteomes" id="UP000538817">
    <property type="component" value="Unassembled WGS sequence"/>
</dbReference>
<feature type="signal peptide" evidence="1">
    <location>
        <begin position="1"/>
        <end position="29"/>
    </location>
</feature>
<dbReference type="Gene3D" id="2.100.10.20">
    <property type="entry name" value="Vitelline membrane outer layer protein I (VOMI)"/>
    <property type="match status" value="1"/>
</dbReference>
<dbReference type="Pfam" id="PF03762">
    <property type="entry name" value="VOMI"/>
    <property type="match status" value="1"/>
</dbReference>
<evidence type="ECO:0000313" key="2">
    <source>
        <dbReference type="EMBL" id="NWX91237.1"/>
    </source>
</evidence>
<protein>
    <submittedName>
        <fullName evidence="2">VMO1 protein</fullName>
    </submittedName>
</protein>
<dbReference type="GO" id="GO:0005615">
    <property type="term" value="C:extracellular space"/>
    <property type="evidence" value="ECO:0007669"/>
    <property type="project" value="TreeGrafter"/>
</dbReference>
<keyword evidence="3" id="KW-1185">Reference proteome</keyword>
<name>A0A7K7A5Y1_9AVES</name>
<dbReference type="InterPro" id="IPR036706">
    <property type="entry name" value="VOMI_sf"/>
</dbReference>
<gene>
    <name evidence="2" type="primary">Vmo1_2</name>
    <name evidence="2" type="ORF">NOTPEN_R14044</name>
</gene>
<evidence type="ECO:0000256" key="1">
    <source>
        <dbReference type="SAM" id="SignalP"/>
    </source>
</evidence>
<reference evidence="2 3" key="1">
    <citation type="submission" date="2019-09" db="EMBL/GenBank/DDBJ databases">
        <title>Bird 10,000 Genomes (B10K) Project - Family phase.</title>
        <authorList>
            <person name="Zhang G."/>
        </authorList>
    </citation>
    <scope>NUCLEOTIDE SEQUENCE [LARGE SCALE GENOMIC DNA]</scope>
    <source>
        <strain evidence="2">B10K-MSB-04</strain>
    </source>
</reference>
<dbReference type="PANTHER" id="PTHR18841">
    <property type="entry name" value="VITELLINE MEMBRANE OUTER LAYER PROTEIN I-RELATED"/>
    <property type="match status" value="1"/>
</dbReference>
<sequence length="212" mass="22038">APRGSAGRAVVMGWPVLLLLAGLPSAAAGGQDPGWGSHAASVITVSNGGPWGDWAWPETCPEGSYAAGVSFKVEPPQGAAGDDTALNGVRLLCSPPGAGGTSSAVESQSGRWGRWSEPRWCPHRGHLVGFALRVQAPQHRLLGDEVAATNARFSCSDEHVLEGPGSEQGEWGGWSPLCPGRVCGIQTRQEPPGGLRSDDTALNDLRLLCCKK</sequence>
<feature type="non-terminal residue" evidence="2">
    <location>
        <position position="212"/>
    </location>
</feature>
<dbReference type="PANTHER" id="PTHR18841:SF2">
    <property type="entry name" value="VITELLINE MEMBRANE OUTER LAYER PROTEIN 1 HOMOLOG"/>
    <property type="match status" value="1"/>
</dbReference>
<accession>A0A7K7A5Y1</accession>
<dbReference type="SUPFAM" id="SSF51092">
    <property type="entry name" value="Vitelline membrane outer protein-I (VMO-I)"/>
    <property type="match status" value="1"/>
</dbReference>
<feature type="chain" id="PRO_5029666248" evidence="1">
    <location>
        <begin position="30"/>
        <end position="212"/>
    </location>
</feature>
<keyword evidence="1" id="KW-0732">Signal</keyword>
<dbReference type="EMBL" id="VZSG01000794">
    <property type="protein sequence ID" value="NWX91237.1"/>
    <property type="molecule type" value="Genomic_DNA"/>
</dbReference>
<evidence type="ECO:0000313" key="3">
    <source>
        <dbReference type="Proteomes" id="UP000538817"/>
    </source>
</evidence>
<dbReference type="CDD" id="cd00220">
    <property type="entry name" value="VMO-I"/>
    <property type="match status" value="1"/>
</dbReference>
<proteinExistence type="predicted"/>